<accession>A0ABX1JWX2</accession>
<evidence type="ECO:0000313" key="2">
    <source>
        <dbReference type="Proteomes" id="UP000777774"/>
    </source>
</evidence>
<gene>
    <name evidence="1" type="ORF">HGA02_04505</name>
</gene>
<evidence type="ECO:0000313" key="1">
    <source>
        <dbReference type="EMBL" id="NKY38813.1"/>
    </source>
</evidence>
<dbReference type="Gene3D" id="3.40.50.720">
    <property type="entry name" value="NAD(P)-binding Rossmann-like Domain"/>
    <property type="match status" value="1"/>
</dbReference>
<dbReference type="EMBL" id="JAAXOY010000062">
    <property type="protein sequence ID" value="NKY38813.1"/>
    <property type="molecule type" value="Genomic_DNA"/>
</dbReference>
<protein>
    <submittedName>
        <fullName evidence="1">Thiamine biosynthesis protein ThiF</fullName>
    </submittedName>
</protein>
<organism evidence="1 2">
    <name type="scientific">Cellulomonas septica</name>
    <dbReference type="NCBI Taxonomy" id="285080"/>
    <lineage>
        <taxon>Bacteria</taxon>
        <taxon>Bacillati</taxon>
        <taxon>Actinomycetota</taxon>
        <taxon>Actinomycetes</taxon>
        <taxon>Micrococcales</taxon>
        <taxon>Cellulomonadaceae</taxon>
        <taxon>Cellulomonas</taxon>
    </lineage>
</organism>
<dbReference type="InterPro" id="IPR035985">
    <property type="entry name" value="Ubiquitin-activating_enz"/>
</dbReference>
<dbReference type="Proteomes" id="UP000777774">
    <property type="component" value="Unassembled WGS sequence"/>
</dbReference>
<keyword evidence="2" id="KW-1185">Reference proteome</keyword>
<feature type="non-terminal residue" evidence="1">
    <location>
        <position position="1"/>
    </location>
</feature>
<name>A0ABX1JWX2_9CELL</name>
<sequence>VDVDGRATPDVVVVVEHGAADPARATLLVGSGVPHLSVVVREGDTLVGPLVDPGRGPCLRCLDLHRTDVDPVWPTLVAQLVTAPGRADGPEVGVVAGVAASTAAAWALTFLDGTAGPSRGTTYELGLPDALPRVREWAVHPDCGCTALPVVGRVPVPTT</sequence>
<comment type="caution">
    <text evidence="1">The sequence shown here is derived from an EMBL/GenBank/DDBJ whole genome shotgun (WGS) entry which is preliminary data.</text>
</comment>
<reference evidence="1 2" key="1">
    <citation type="submission" date="2020-04" db="EMBL/GenBank/DDBJ databases">
        <title>MicrobeNet Type strains.</title>
        <authorList>
            <person name="Nicholson A.C."/>
        </authorList>
    </citation>
    <scope>NUCLEOTIDE SEQUENCE [LARGE SCALE GENOMIC DNA]</scope>
    <source>
        <strain evidence="1 2">ATCC BAA-787</strain>
    </source>
</reference>
<proteinExistence type="predicted"/>
<dbReference type="SUPFAM" id="SSF69572">
    <property type="entry name" value="Activating enzymes of the ubiquitin-like proteins"/>
    <property type="match status" value="1"/>
</dbReference>